<sequence length="68" mass="7595">MSKTFFVEPGYEAFNRGVWYGPGILLIVEEGERVEVYAAPNGKPAACVGNHEYTKLNQDRPPTGLRRP</sequence>
<keyword evidence="2" id="KW-1185">Reference proteome</keyword>
<dbReference type="Proteomes" id="UP000321638">
    <property type="component" value="Unassembled WGS sequence"/>
</dbReference>
<dbReference type="AlphaFoldDB" id="A0A5C8PJQ2"/>
<proteinExistence type="predicted"/>
<protein>
    <submittedName>
        <fullName evidence="1">Uncharacterized protein</fullName>
    </submittedName>
</protein>
<evidence type="ECO:0000313" key="2">
    <source>
        <dbReference type="Proteomes" id="UP000321638"/>
    </source>
</evidence>
<dbReference type="RefSeq" id="WP_147848655.1">
    <property type="nucleotide sequence ID" value="NZ_VDUZ01000022.1"/>
</dbReference>
<reference evidence="1 2" key="1">
    <citation type="submission" date="2019-06" db="EMBL/GenBank/DDBJ databases">
        <title>New taxonomy in bacterial strain CC-CFT640, isolated from vineyard.</title>
        <authorList>
            <person name="Lin S.-Y."/>
            <person name="Tsai C.-F."/>
            <person name="Young C.-C."/>
        </authorList>
    </citation>
    <scope>NUCLEOTIDE SEQUENCE [LARGE SCALE GENOMIC DNA]</scope>
    <source>
        <strain evidence="1 2">CC-CFT640</strain>
    </source>
</reference>
<comment type="caution">
    <text evidence="1">The sequence shown here is derived from an EMBL/GenBank/DDBJ whole genome shotgun (WGS) entry which is preliminary data.</text>
</comment>
<accession>A0A5C8PJQ2</accession>
<name>A0A5C8PJQ2_9HYPH</name>
<organism evidence="1 2">
    <name type="scientific">Vineibacter terrae</name>
    <dbReference type="NCBI Taxonomy" id="2586908"/>
    <lineage>
        <taxon>Bacteria</taxon>
        <taxon>Pseudomonadati</taxon>
        <taxon>Pseudomonadota</taxon>
        <taxon>Alphaproteobacteria</taxon>
        <taxon>Hyphomicrobiales</taxon>
        <taxon>Vineibacter</taxon>
    </lineage>
</organism>
<gene>
    <name evidence="1" type="ORF">FHP25_19610</name>
</gene>
<evidence type="ECO:0000313" key="1">
    <source>
        <dbReference type="EMBL" id="TXL73860.1"/>
    </source>
</evidence>
<dbReference type="EMBL" id="VDUZ01000022">
    <property type="protein sequence ID" value="TXL73860.1"/>
    <property type="molecule type" value="Genomic_DNA"/>
</dbReference>